<feature type="region of interest" description="Disordered" evidence="1">
    <location>
        <begin position="87"/>
        <end position="106"/>
    </location>
</feature>
<gene>
    <name evidence="2" type="ORF">PCON_09093</name>
</gene>
<proteinExistence type="predicted"/>
<dbReference type="EMBL" id="HF935466">
    <property type="protein sequence ID" value="CCX30726.1"/>
    <property type="molecule type" value="Genomic_DNA"/>
</dbReference>
<dbReference type="Proteomes" id="UP000018144">
    <property type="component" value="Unassembled WGS sequence"/>
</dbReference>
<protein>
    <submittedName>
        <fullName evidence="2">Uncharacterized protein</fullName>
    </submittedName>
</protein>
<name>U4LTD1_PYROM</name>
<dbReference type="AlphaFoldDB" id="U4LTD1"/>
<reference evidence="2 3" key="1">
    <citation type="journal article" date="2013" name="PLoS Genet.">
        <title>The genome and development-dependent transcriptomes of Pyronema confluens: a window into fungal evolution.</title>
        <authorList>
            <person name="Traeger S."/>
            <person name="Altegoer F."/>
            <person name="Freitag M."/>
            <person name="Gabaldon T."/>
            <person name="Kempken F."/>
            <person name="Kumar A."/>
            <person name="Marcet-Houben M."/>
            <person name="Poggeler S."/>
            <person name="Stajich J.E."/>
            <person name="Nowrousian M."/>
        </authorList>
    </citation>
    <scope>NUCLEOTIDE SEQUENCE [LARGE SCALE GENOMIC DNA]</scope>
    <source>
        <strain evidence="3">CBS 100304</strain>
        <tissue evidence="2">Vegetative mycelium</tissue>
    </source>
</reference>
<evidence type="ECO:0000256" key="1">
    <source>
        <dbReference type="SAM" id="MobiDB-lite"/>
    </source>
</evidence>
<organism evidence="2 3">
    <name type="scientific">Pyronema omphalodes (strain CBS 100304)</name>
    <name type="common">Pyronema confluens</name>
    <dbReference type="NCBI Taxonomy" id="1076935"/>
    <lineage>
        <taxon>Eukaryota</taxon>
        <taxon>Fungi</taxon>
        <taxon>Dikarya</taxon>
        <taxon>Ascomycota</taxon>
        <taxon>Pezizomycotina</taxon>
        <taxon>Pezizomycetes</taxon>
        <taxon>Pezizales</taxon>
        <taxon>Pyronemataceae</taxon>
        <taxon>Pyronema</taxon>
    </lineage>
</organism>
<accession>U4LTD1</accession>
<feature type="compositionally biased region" description="Basic and acidic residues" evidence="1">
    <location>
        <begin position="93"/>
        <end position="106"/>
    </location>
</feature>
<keyword evidence="3" id="KW-1185">Reference proteome</keyword>
<evidence type="ECO:0000313" key="2">
    <source>
        <dbReference type="EMBL" id="CCX30726.1"/>
    </source>
</evidence>
<evidence type="ECO:0000313" key="3">
    <source>
        <dbReference type="Proteomes" id="UP000018144"/>
    </source>
</evidence>
<sequence>MLETSYWETMFRSYNPGTMLDADLQLEELDIPGSEGQKKLSARKNYFNTIAPNFLKHPSIFYQTYNRKEIVEIAYKDAVYLLGVGGDDNLDQESPKLQEFRPKENI</sequence>